<evidence type="ECO:0000256" key="10">
    <source>
        <dbReference type="ARBA" id="ARBA00023004"/>
    </source>
</evidence>
<dbReference type="CDD" id="cd00056">
    <property type="entry name" value="ENDO3c"/>
    <property type="match status" value="1"/>
</dbReference>
<dbReference type="GO" id="GO:0006284">
    <property type="term" value="P:base-excision repair"/>
    <property type="evidence" value="ECO:0007669"/>
    <property type="project" value="UniProtKB-UniRule"/>
</dbReference>
<keyword evidence="6" id="KW-0004">4Fe-4S</keyword>
<organism evidence="16 17">
    <name type="scientific">Candidatus Parabacteroides intestinigallinarum</name>
    <dbReference type="NCBI Taxonomy" id="2838722"/>
    <lineage>
        <taxon>Bacteria</taxon>
        <taxon>Pseudomonadati</taxon>
        <taxon>Bacteroidota</taxon>
        <taxon>Bacteroidia</taxon>
        <taxon>Bacteroidales</taxon>
        <taxon>Tannerellaceae</taxon>
        <taxon>Parabacteroides</taxon>
    </lineage>
</organism>
<dbReference type="Pfam" id="PF14815">
    <property type="entry name" value="NUDIX_4"/>
    <property type="match status" value="1"/>
</dbReference>
<dbReference type="NCBIfam" id="TIGR01084">
    <property type="entry name" value="mutY"/>
    <property type="match status" value="1"/>
</dbReference>
<comment type="catalytic activity">
    <reaction evidence="1 14">
        <text>Hydrolyzes free adenine bases from 7,8-dihydro-8-oxoguanine:adenine mismatched double-stranded DNA, leaving an apurinic site.</text>
        <dbReference type="EC" id="3.2.2.31"/>
    </reaction>
</comment>
<feature type="domain" description="HhH-GPD" evidence="15">
    <location>
        <begin position="42"/>
        <end position="193"/>
    </location>
</feature>
<keyword evidence="10 14" id="KW-0408">Iron</keyword>
<dbReference type="SMART" id="SM00478">
    <property type="entry name" value="ENDO3c"/>
    <property type="match status" value="1"/>
</dbReference>
<dbReference type="Pfam" id="PF00730">
    <property type="entry name" value="HhH-GPD"/>
    <property type="match status" value="1"/>
</dbReference>
<keyword evidence="9" id="KW-0378">Hydrolase</keyword>
<dbReference type="Gene3D" id="1.10.1670.10">
    <property type="entry name" value="Helix-hairpin-Helix base-excision DNA repair enzymes (C-terminal)"/>
    <property type="match status" value="1"/>
</dbReference>
<comment type="similarity">
    <text evidence="3 14">Belongs to the Nth/MutY family.</text>
</comment>
<comment type="caution">
    <text evidence="16">The sequence shown here is derived from an EMBL/GenBank/DDBJ whole genome shotgun (WGS) entry which is preliminary data.</text>
</comment>
<dbReference type="InterPro" id="IPR003265">
    <property type="entry name" value="HhH-GPD_domain"/>
</dbReference>
<keyword evidence="11" id="KW-0411">Iron-sulfur</keyword>
<comment type="cofactor">
    <cofactor evidence="14">
        <name>[4Fe-4S] cluster</name>
        <dbReference type="ChEBI" id="CHEBI:49883"/>
    </cofactor>
    <text evidence="14">Binds 1 [4Fe-4S] cluster.</text>
</comment>
<proteinExistence type="inferred from homology"/>
<keyword evidence="12" id="KW-0234">DNA repair</keyword>
<dbReference type="CDD" id="cd03431">
    <property type="entry name" value="NUDIX_DNA_Glycosylase_C-MutY"/>
    <property type="match status" value="1"/>
</dbReference>
<evidence type="ECO:0000256" key="5">
    <source>
        <dbReference type="ARBA" id="ARBA00022023"/>
    </source>
</evidence>
<dbReference type="GO" id="GO:0006298">
    <property type="term" value="P:mismatch repair"/>
    <property type="evidence" value="ECO:0007669"/>
    <property type="project" value="TreeGrafter"/>
</dbReference>
<keyword evidence="7" id="KW-0479">Metal-binding</keyword>
<dbReference type="GO" id="GO:0046872">
    <property type="term" value="F:metal ion binding"/>
    <property type="evidence" value="ECO:0007669"/>
    <property type="project" value="UniProtKB-UniRule"/>
</dbReference>
<dbReference type="EMBL" id="DXEN01000054">
    <property type="protein sequence ID" value="HIX86312.1"/>
    <property type="molecule type" value="Genomic_DNA"/>
</dbReference>
<evidence type="ECO:0000256" key="12">
    <source>
        <dbReference type="ARBA" id="ARBA00023204"/>
    </source>
</evidence>
<evidence type="ECO:0000256" key="3">
    <source>
        <dbReference type="ARBA" id="ARBA00008343"/>
    </source>
</evidence>
<evidence type="ECO:0000256" key="6">
    <source>
        <dbReference type="ARBA" id="ARBA00022485"/>
    </source>
</evidence>
<evidence type="ECO:0000256" key="11">
    <source>
        <dbReference type="ARBA" id="ARBA00023014"/>
    </source>
</evidence>
<dbReference type="Gene3D" id="1.10.340.30">
    <property type="entry name" value="Hypothetical protein, domain 2"/>
    <property type="match status" value="1"/>
</dbReference>
<evidence type="ECO:0000256" key="9">
    <source>
        <dbReference type="ARBA" id="ARBA00022801"/>
    </source>
</evidence>
<sequence length="368" mass="42194">MWQSEKDLGISRALVDWYKVYKRELPWRETGDPYLIWISEVILQQTRVAQGLAYFNRFRERFPDVASLASADEDEVLRYWQGLGYYSRARNLHAAAKEVMERFGGVFPSAYKDVLSLKGIGEYTAAAIVSFAWNLPYPVVDGNVYRVLARLFAVDTPIDSTEGKRLFAELAGTILDPERAGIHNQAIMELGALRCVPQNPDCEPCPLRDKCMAFAAGNVSAYPVKRNKTKSRDRYFNYLYIIYKERTWLNRRSGKDIWTGLYEFPLIETDRAMDFSGLSGTEAFRDLLGDAGSLSVTHELLNRKHVLSHQVLYASFYRIEIERVPASLDKYISLPRESLGRYAVPRLVEIYLEWLADKEEGRPAGNEK</sequence>
<evidence type="ECO:0000256" key="13">
    <source>
        <dbReference type="ARBA" id="ARBA00023295"/>
    </source>
</evidence>
<reference evidence="16" key="2">
    <citation type="submission" date="2021-04" db="EMBL/GenBank/DDBJ databases">
        <authorList>
            <person name="Gilroy R."/>
        </authorList>
    </citation>
    <scope>NUCLEOTIDE SEQUENCE</scope>
    <source>
        <strain evidence="16">ChiHecec2B26-12326</strain>
    </source>
</reference>
<dbReference type="PANTHER" id="PTHR42944">
    <property type="entry name" value="ADENINE DNA GLYCOSYLASE"/>
    <property type="match status" value="1"/>
</dbReference>
<gene>
    <name evidence="16" type="primary">mutY</name>
    <name evidence="16" type="ORF">H9848_06860</name>
</gene>
<evidence type="ECO:0000256" key="1">
    <source>
        <dbReference type="ARBA" id="ARBA00000843"/>
    </source>
</evidence>
<dbReference type="InterPro" id="IPR011257">
    <property type="entry name" value="DNA_glycosylase"/>
</dbReference>
<reference evidence="16" key="1">
    <citation type="journal article" date="2021" name="PeerJ">
        <title>Extensive microbial diversity within the chicken gut microbiome revealed by metagenomics and culture.</title>
        <authorList>
            <person name="Gilroy R."/>
            <person name="Ravi A."/>
            <person name="Getino M."/>
            <person name="Pursley I."/>
            <person name="Horton D.L."/>
            <person name="Alikhan N.F."/>
            <person name="Baker D."/>
            <person name="Gharbi K."/>
            <person name="Hall N."/>
            <person name="Watson M."/>
            <person name="Adriaenssens E.M."/>
            <person name="Foster-Nyarko E."/>
            <person name="Jarju S."/>
            <person name="Secka A."/>
            <person name="Antonio M."/>
            <person name="Oren A."/>
            <person name="Chaudhuri R.R."/>
            <person name="La Ragione R."/>
            <person name="Hildebrand F."/>
            <person name="Pallen M.J."/>
        </authorList>
    </citation>
    <scope>NUCLEOTIDE SEQUENCE</scope>
    <source>
        <strain evidence="16">ChiHecec2B26-12326</strain>
    </source>
</reference>
<name>A0A9D1XR97_9BACT</name>
<accession>A0A9D1XR97</accession>
<evidence type="ECO:0000256" key="7">
    <source>
        <dbReference type="ARBA" id="ARBA00022723"/>
    </source>
</evidence>
<dbReference type="InterPro" id="IPR029119">
    <property type="entry name" value="MutY_C"/>
</dbReference>
<comment type="function">
    <text evidence="2">Adenine glycosylase active on G-A mispairs. MutY also corrects error-prone DNA synthesis past GO lesions which are due to the oxidatively damaged form of guanine: 7,8-dihydro-8-oxoguanine (8-oxo-dGTP).</text>
</comment>
<dbReference type="GO" id="GO:0035485">
    <property type="term" value="F:adenine/guanine mispair binding"/>
    <property type="evidence" value="ECO:0007669"/>
    <property type="project" value="TreeGrafter"/>
</dbReference>
<dbReference type="SUPFAM" id="SSF48150">
    <property type="entry name" value="DNA-glycosylase"/>
    <property type="match status" value="1"/>
</dbReference>
<dbReference type="InterPro" id="IPR044298">
    <property type="entry name" value="MIG/MutY"/>
</dbReference>
<evidence type="ECO:0000313" key="16">
    <source>
        <dbReference type="EMBL" id="HIX86312.1"/>
    </source>
</evidence>
<dbReference type="EC" id="3.2.2.31" evidence="4 14"/>
<dbReference type="GO" id="GO:0051539">
    <property type="term" value="F:4 iron, 4 sulfur cluster binding"/>
    <property type="evidence" value="ECO:0007669"/>
    <property type="project" value="UniProtKB-UniRule"/>
</dbReference>
<keyword evidence="8 14" id="KW-0227">DNA damage</keyword>
<dbReference type="Proteomes" id="UP000823847">
    <property type="component" value="Unassembled WGS sequence"/>
</dbReference>
<dbReference type="Gene3D" id="3.90.79.10">
    <property type="entry name" value="Nucleoside Triphosphate Pyrophosphohydrolase"/>
    <property type="match status" value="1"/>
</dbReference>
<dbReference type="InterPro" id="IPR023170">
    <property type="entry name" value="HhH_base_excis_C"/>
</dbReference>
<evidence type="ECO:0000256" key="4">
    <source>
        <dbReference type="ARBA" id="ARBA00012045"/>
    </source>
</evidence>
<dbReference type="SUPFAM" id="SSF55811">
    <property type="entry name" value="Nudix"/>
    <property type="match status" value="1"/>
</dbReference>
<dbReference type="GO" id="GO:0032357">
    <property type="term" value="F:oxidized purine DNA binding"/>
    <property type="evidence" value="ECO:0007669"/>
    <property type="project" value="TreeGrafter"/>
</dbReference>
<dbReference type="AlphaFoldDB" id="A0A9D1XR97"/>
<dbReference type="InterPro" id="IPR005760">
    <property type="entry name" value="A/G_AdeGlyc_MutY"/>
</dbReference>
<protein>
    <recommendedName>
        <fullName evidence="5 14">Adenine DNA glycosylase</fullName>
        <ecNumber evidence="4 14">3.2.2.31</ecNumber>
    </recommendedName>
</protein>
<dbReference type="GO" id="GO:0034039">
    <property type="term" value="F:8-oxo-7,8-dihydroguanine DNA N-glycosylase activity"/>
    <property type="evidence" value="ECO:0007669"/>
    <property type="project" value="TreeGrafter"/>
</dbReference>
<dbReference type="InterPro" id="IPR015797">
    <property type="entry name" value="NUDIX_hydrolase-like_dom_sf"/>
</dbReference>
<evidence type="ECO:0000256" key="14">
    <source>
        <dbReference type="RuleBase" id="RU365096"/>
    </source>
</evidence>
<dbReference type="GO" id="GO:0000701">
    <property type="term" value="F:purine-specific mismatch base pair DNA N-glycosylase activity"/>
    <property type="evidence" value="ECO:0007669"/>
    <property type="project" value="UniProtKB-EC"/>
</dbReference>
<evidence type="ECO:0000256" key="2">
    <source>
        <dbReference type="ARBA" id="ARBA00002933"/>
    </source>
</evidence>
<evidence type="ECO:0000259" key="15">
    <source>
        <dbReference type="SMART" id="SM00478"/>
    </source>
</evidence>
<evidence type="ECO:0000313" key="17">
    <source>
        <dbReference type="Proteomes" id="UP000823847"/>
    </source>
</evidence>
<dbReference type="FunFam" id="1.10.340.30:FF:000010">
    <property type="entry name" value="Adenine DNA glycosylase"/>
    <property type="match status" value="1"/>
</dbReference>
<keyword evidence="13 14" id="KW-0326">Glycosidase</keyword>
<evidence type="ECO:0000256" key="8">
    <source>
        <dbReference type="ARBA" id="ARBA00022763"/>
    </source>
</evidence>
<dbReference type="PANTHER" id="PTHR42944:SF1">
    <property type="entry name" value="ADENINE DNA GLYCOSYLASE"/>
    <property type="match status" value="1"/>
</dbReference>